<evidence type="ECO:0000313" key="2">
    <source>
        <dbReference type="EMBL" id="MCF4099792.1"/>
    </source>
</evidence>
<dbReference type="EMBL" id="JAKGTI010000004">
    <property type="protein sequence ID" value="MCF4099792.1"/>
    <property type="molecule type" value="Genomic_DNA"/>
</dbReference>
<organism evidence="2 3">
    <name type="scientific">Maritalea mediterranea</name>
    <dbReference type="NCBI Taxonomy" id="2909667"/>
    <lineage>
        <taxon>Bacteria</taxon>
        <taxon>Pseudomonadati</taxon>
        <taxon>Pseudomonadota</taxon>
        <taxon>Alphaproteobacteria</taxon>
        <taxon>Hyphomicrobiales</taxon>
        <taxon>Devosiaceae</taxon>
        <taxon>Maritalea</taxon>
    </lineage>
</organism>
<feature type="compositionally biased region" description="Acidic residues" evidence="1">
    <location>
        <begin position="100"/>
        <end position="113"/>
    </location>
</feature>
<feature type="compositionally biased region" description="Basic and acidic residues" evidence="1">
    <location>
        <begin position="114"/>
        <end position="132"/>
    </location>
</feature>
<dbReference type="Proteomes" id="UP001201217">
    <property type="component" value="Unassembled WGS sequence"/>
</dbReference>
<feature type="compositionally biased region" description="Polar residues" evidence="1">
    <location>
        <begin position="1"/>
        <end position="10"/>
    </location>
</feature>
<keyword evidence="3" id="KW-1185">Reference proteome</keyword>
<evidence type="ECO:0008006" key="4">
    <source>
        <dbReference type="Google" id="ProtNLM"/>
    </source>
</evidence>
<gene>
    <name evidence="2" type="ORF">L1I42_14955</name>
</gene>
<sequence>MSNSNENSVVISGEEYEPGPSLEESYEALKKEGIVTDEGEGVASEPNEGAQGGAEEGDAGQDSNEDRPDWLPSKFKTPEELSKAYEELQRKLSEGKQESSDDEQTDDSDDNSETETKVSEEEVKAVKDATDKAGLDLNVIQQEWYDEGGLKDETYEALEKAGYPRDMVDTYIDGLVARTGDVVMSGFEAAGGQEAYGEMIEWASQNLSDEEQQAFDKAVTSKDKNTVLMAIKALKADWQAAVSNDDTQEPEETVEASGAVKGNAYQSLDDYIADLSNPQYDQSETFRQKVAEKLARSDIM</sequence>
<name>A0ABS9EA84_9HYPH</name>
<dbReference type="RefSeq" id="WP_236115539.1">
    <property type="nucleotide sequence ID" value="NZ_JAKGTI010000004.1"/>
</dbReference>
<dbReference type="InterPro" id="IPR008768">
    <property type="entry name" value="Gp9-like"/>
</dbReference>
<evidence type="ECO:0000256" key="1">
    <source>
        <dbReference type="SAM" id="MobiDB-lite"/>
    </source>
</evidence>
<protein>
    <recommendedName>
        <fullName evidence="4">Capsid assembly protein</fullName>
    </recommendedName>
</protein>
<feature type="region of interest" description="Disordered" evidence="1">
    <location>
        <begin position="1"/>
        <end position="132"/>
    </location>
</feature>
<dbReference type="Pfam" id="PF05396">
    <property type="entry name" value="Phage_T7_Capsid"/>
    <property type="match status" value="1"/>
</dbReference>
<accession>A0ABS9EA84</accession>
<comment type="caution">
    <text evidence="2">The sequence shown here is derived from an EMBL/GenBank/DDBJ whole genome shotgun (WGS) entry which is preliminary data.</text>
</comment>
<feature type="compositionally biased region" description="Basic and acidic residues" evidence="1">
    <location>
        <begin position="76"/>
        <end position="99"/>
    </location>
</feature>
<proteinExistence type="predicted"/>
<evidence type="ECO:0000313" key="3">
    <source>
        <dbReference type="Proteomes" id="UP001201217"/>
    </source>
</evidence>
<reference evidence="2 3" key="1">
    <citation type="submission" date="2022-01" db="EMBL/GenBank/DDBJ databases">
        <title>Maritalea mediterranea sp. nov., isolated from marine plastic residues from the Malva-rosa beach (Valencia, Spain).</title>
        <authorList>
            <person name="Vidal-Verdu A."/>
            <person name="Molina-Menor E."/>
            <person name="Pascual J."/>
            <person name="Pereto J."/>
            <person name="Porcar M."/>
        </authorList>
    </citation>
    <scope>NUCLEOTIDE SEQUENCE [LARGE SCALE GENOMIC DNA]</scope>
    <source>
        <strain evidence="2 3">P4.10X</strain>
    </source>
</reference>